<dbReference type="Pfam" id="PF16900">
    <property type="entry name" value="REPA_OB_2"/>
    <property type="match status" value="1"/>
</dbReference>
<keyword evidence="18" id="KW-1185">Reference proteome</keyword>
<sequence>MSWTLSKKFFETINDPALAGTAPRNPVLQLLDMREISGNTYRLQMSDGEYTWSSCSVYENLIGFCIAEKPNVPLIVRIVEYDAQVKINERGNSRLTICVRDMEILARNVPKIGNPTGLASILDQKSKAAKPTPMDIENRKPAESRPVTSSGSSSRSTVATARPTVSYGSTTSDVTPIAMITPYVSRWRICGVVTQKAKIRDIKSARGEFRVFSFTLADKNGSELRVSAFGEVAERLHQNVQEGQMYYINGSPNIVKAADKRYNSTGHDYEVTMRNDSDVTPCHDRAQVKAAPLKLNVRALNKIGSSQGQNIDVLAVVEKVDEPADITVRATGDIVKKRNVYLVDDSNTMVQMTLWGEQATEFGVGPDEHPVIGIKGIQVREYNGSFSLSAKRLAAWYASEKTKATLDRMNKFFGAGTADTFRNASQTTRLELNPECNGTEDLAAWYAREKPHASFNSISNFGGGSAANFSRDLLSIGMAAAAKVGENEDRGVYFTVVATISNVRTENIVYKACATEGCKKKVQEVDGQYRCEKCDITRDSYKYVLMMGCELADATGSYWVTIFEERARDLLKITADELGTLKETDPERFNKVIDEVRFRPFQFRIRAKTEMFNDMQSIRWSVYDVKPVPYSEYLNVLRDTLQKIDLS</sequence>
<dbReference type="Gene3D" id="2.40.50.140">
    <property type="entry name" value="Nucleic acid-binding proteins"/>
    <property type="match status" value="4"/>
</dbReference>
<dbReference type="InterPro" id="IPR000424">
    <property type="entry name" value="Primosome_PriB/ssb"/>
</dbReference>
<keyword evidence="7 14" id="KW-0238">DNA-binding</keyword>
<evidence type="ECO:0000256" key="4">
    <source>
        <dbReference type="ARBA" id="ARBA00022723"/>
    </source>
</evidence>
<keyword evidence="5" id="KW-0863">Zinc-finger</keyword>
<dbReference type="GO" id="GO:0003697">
    <property type="term" value="F:single-stranded DNA binding"/>
    <property type="evidence" value="ECO:0007669"/>
    <property type="project" value="InterPro"/>
</dbReference>
<protein>
    <recommendedName>
        <fullName evidence="12">Probable replication factor A 73 kDa subunit</fullName>
    </recommendedName>
    <alternativeName>
        <fullName evidence="13">RP-A p73</fullName>
    </alternativeName>
    <alternativeName>
        <fullName evidence="9">Replication factor A protein 1</fullName>
    </alternativeName>
</protein>
<keyword evidence="6" id="KW-0862">Zinc</keyword>
<comment type="function">
    <text evidence="10">As part of the heterotrimeric replication protein A complex (RPA/RP-A), binds and stabilizes single-stranded DNA intermediates, that form during DNA replication or upon DNA stress. It prevents their reannealing and in parallel, recruits and activates different proteins and complexes involved in DNA metabolism. Thereby, it plays an essential role both in DNA replication and the cellular response to DNA damage.</text>
</comment>
<dbReference type="SUPFAM" id="SSF50249">
    <property type="entry name" value="Nucleic acid-binding proteins"/>
    <property type="match status" value="4"/>
</dbReference>
<comment type="subunit">
    <text evidence="11">Component of the heterotrimeric canonical replication protein A complex (RPA).</text>
</comment>
<dbReference type="CDD" id="cd04474">
    <property type="entry name" value="RPA1_DBD_A"/>
    <property type="match status" value="1"/>
</dbReference>
<evidence type="ECO:0000259" key="16">
    <source>
        <dbReference type="Pfam" id="PF08646"/>
    </source>
</evidence>
<dbReference type="GO" id="GO:0005634">
    <property type="term" value="C:nucleus"/>
    <property type="evidence" value="ECO:0007669"/>
    <property type="project" value="UniProtKB-SubCell"/>
</dbReference>
<dbReference type="Pfam" id="PF08646">
    <property type="entry name" value="Rep_fac-A_C"/>
    <property type="match status" value="1"/>
</dbReference>
<organism evidence="18 19">
    <name type="scientific">Steinernema glaseri</name>
    <dbReference type="NCBI Taxonomy" id="37863"/>
    <lineage>
        <taxon>Eukaryota</taxon>
        <taxon>Metazoa</taxon>
        <taxon>Ecdysozoa</taxon>
        <taxon>Nematoda</taxon>
        <taxon>Chromadorea</taxon>
        <taxon>Rhabditida</taxon>
        <taxon>Tylenchina</taxon>
        <taxon>Panagrolaimomorpha</taxon>
        <taxon>Strongyloidoidea</taxon>
        <taxon>Steinernematidae</taxon>
        <taxon>Steinernema</taxon>
    </lineage>
</organism>
<feature type="domain" description="Replication protein A OB" evidence="17">
    <location>
        <begin position="306"/>
        <end position="389"/>
    </location>
</feature>
<evidence type="ECO:0000256" key="6">
    <source>
        <dbReference type="ARBA" id="ARBA00022833"/>
    </source>
</evidence>
<reference evidence="19" key="1">
    <citation type="submission" date="2016-11" db="UniProtKB">
        <authorList>
            <consortium name="WormBaseParasite"/>
        </authorList>
    </citation>
    <scope>IDENTIFICATION</scope>
</reference>
<evidence type="ECO:0000256" key="3">
    <source>
        <dbReference type="ARBA" id="ARBA00022705"/>
    </source>
</evidence>
<evidence type="ECO:0000256" key="7">
    <source>
        <dbReference type="ARBA" id="ARBA00023125"/>
    </source>
</evidence>
<dbReference type="PROSITE" id="PS50935">
    <property type="entry name" value="SSB"/>
    <property type="match status" value="1"/>
</dbReference>
<evidence type="ECO:0000256" key="12">
    <source>
        <dbReference type="ARBA" id="ARBA00074063"/>
    </source>
</evidence>
<evidence type="ECO:0000313" key="18">
    <source>
        <dbReference type="Proteomes" id="UP000095287"/>
    </source>
</evidence>
<evidence type="ECO:0000256" key="1">
    <source>
        <dbReference type="ARBA" id="ARBA00004123"/>
    </source>
</evidence>
<feature type="domain" description="Replication factor A C-terminal" evidence="16">
    <location>
        <begin position="493"/>
        <end position="635"/>
    </location>
</feature>
<evidence type="ECO:0000256" key="2">
    <source>
        <dbReference type="ARBA" id="ARBA00005690"/>
    </source>
</evidence>
<dbReference type="FunFam" id="2.40.50.140:FF:000090">
    <property type="entry name" value="Replication protein A subunit"/>
    <property type="match status" value="1"/>
</dbReference>
<dbReference type="InterPro" id="IPR047192">
    <property type="entry name" value="Euk_RPA1_DBD_C"/>
</dbReference>
<dbReference type="GO" id="GO:0008270">
    <property type="term" value="F:zinc ion binding"/>
    <property type="evidence" value="ECO:0007669"/>
    <property type="project" value="UniProtKB-KW"/>
</dbReference>
<evidence type="ECO:0000256" key="15">
    <source>
        <dbReference type="SAM" id="MobiDB-lite"/>
    </source>
</evidence>
<accession>A0A1I7Z0J5</accession>
<evidence type="ECO:0000256" key="5">
    <source>
        <dbReference type="ARBA" id="ARBA00022771"/>
    </source>
</evidence>
<comment type="subcellular location">
    <subcellularLocation>
        <location evidence="1">Nucleus</location>
    </subcellularLocation>
</comment>
<dbReference type="AlphaFoldDB" id="A0A1I7Z0J5"/>
<dbReference type="WBParaSite" id="L893_g21560.t1">
    <property type="protein sequence ID" value="L893_g21560.t1"/>
    <property type="gene ID" value="L893_g21560"/>
</dbReference>
<name>A0A1I7Z0J5_9BILA</name>
<dbReference type="CDD" id="cd04475">
    <property type="entry name" value="RPA1_DBD_B"/>
    <property type="match status" value="1"/>
</dbReference>
<dbReference type="PANTHER" id="PTHR47165:SF4">
    <property type="entry name" value="OS03G0429900 PROTEIN"/>
    <property type="match status" value="1"/>
</dbReference>
<dbReference type="CDD" id="cd04476">
    <property type="entry name" value="RPA1_DBD_C"/>
    <property type="match status" value="1"/>
</dbReference>
<evidence type="ECO:0000313" key="19">
    <source>
        <dbReference type="WBParaSite" id="L893_g21560.t1"/>
    </source>
</evidence>
<evidence type="ECO:0000256" key="10">
    <source>
        <dbReference type="ARBA" id="ARBA00058595"/>
    </source>
</evidence>
<evidence type="ECO:0000256" key="14">
    <source>
        <dbReference type="PROSITE-ProRule" id="PRU00252"/>
    </source>
</evidence>
<evidence type="ECO:0000256" key="11">
    <source>
        <dbReference type="ARBA" id="ARBA00062035"/>
    </source>
</evidence>
<dbReference type="GO" id="GO:0006260">
    <property type="term" value="P:DNA replication"/>
    <property type="evidence" value="ECO:0007669"/>
    <property type="project" value="UniProtKB-KW"/>
</dbReference>
<dbReference type="InterPro" id="IPR031657">
    <property type="entry name" value="REPA_OB_2"/>
</dbReference>
<feature type="compositionally biased region" description="Low complexity" evidence="15">
    <location>
        <begin position="144"/>
        <end position="164"/>
    </location>
</feature>
<keyword evidence="4" id="KW-0479">Metal-binding</keyword>
<evidence type="ECO:0000256" key="8">
    <source>
        <dbReference type="ARBA" id="ARBA00023242"/>
    </source>
</evidence>
<evidence type="ECO:0000259" key="17">
    <source>
        <dbReference type="Pfam" id="PF16900"/>
    </source>
</evidence>
<dbReference type="Proteomes" id="UP000095287">
    <property type="component" value="Unplaced"/>
</dbReference>
<evidence type="ECO:0000256" key="9">
    <source>
        <dbReference type="ARBA" id="ARBA00033010"/>
    </source>
</evidence>
<dbReference type="PANTHER" id="PTHR47165">
    <property type="entry name" value="OS03G0429900 PROTEIN"/>
    <property type="match status" value="1"/>
</dbReference>
<comment type="similarity">
    <text evidence="2">Belongs to the replication factor A protein 1 family.</text>
</comment>
<keyword evidence="8" id="KW-0539">Nucleus</keyword>
<evidence type="ECO:0000256" key="13">
    <source>
        <dbReference type="ARBA" id="ARBA00075156"/>
    </source>
</evidence>
<keyword evidence="3" id="KW-0235">DNA replication</keyword>
<dbReference type="InterPro" id="IPR013955">
    <property type="entry name" value="Rep_factor-A_C"/>
</dbReference>
<dbReference type="InterPro" id="IPR012340">
    <property type="entry name" value="NA-bd_OB-fold"/>
</dbReference>
<dbReference type="FunFam" id="2.40.50.140:FF:000041">
    <property type="entry name" value="Replication protein A subunit"/>
    <property type="match status" value="1"/>
</dbReference>
<proteinExistence type="inferred from homology"/>
<feature type="region of interest" description="Disordered" evidence="15">
    <location>
        <begin position="123"/>
        <end position="169"/>
    </location>
</feature>